<feature type="transmembrane region" description="Helical" evidence="1">
    <location>
        <begin position="200"/>
        <end position="226"/>
    </location>
</feature>
<dbReference type="InterPro" id="IPR037185">
    <property type="entry name" value="EmrE-like"/>
</dbReference>
<keyword evidence="1" id="KW-1133">Transmembrane helix</keyword>
<dbReference type="SUPFAM" id="SSF103481">
    <property type="entry name" value="Multidrug resistance efflux transporter EmrE"/>
    <property type="match status" value="1"/>
</dbReference>
<feature type="transmembrane region" description="Helical" evidence="1">
    <location>
        <begin position="146"/>
        <end position="166"/>
    </location>
</feature>
<feature type="transmembrane region" description="Helical" evidence="1">
    <location>
        <begin position="119"/>
        <end position="140"/>
    </location>
</feature>
<evidence type="ECO:0000256" key="1">
    <source>
        <dbReference type="SAM" id="Phobius"/>
    </source>
</evidence>
<protein>
    <submittedName>
        <fullName evidence="2">Uncharacterized protein</fullName>
    </submittedName>
</protein>
<name>A0AA94HTT8_DESDE</name>
<feature type="transmembrane region" description="Helical" evidence="1">
    <location>
        <begin position="175"/>
        <end position="194"/>
    </location>
</feature>
<feature type="transmembrane region" description="Helical" evidence="1">
    <location>
        <begin position="306"/>
        <end position="328"/>
    </location>
</feature>
<evidence type="ECO:0000313" key="3">
    <source>
        <dbReference type="Proteomes" id="UP000182680"/>
    </source>
</evidence>
<feature type="transmembrane region" description="Helical" evidence="1">
    <location>
        <begin position="76"/>
        <end position="98"/>
    </location>
</feature>
<keyword evidence="1" id="KW-0812">Transmembrane</keyword>
<keyword evidence="1" id="KW-0472">Membrane</keyword>
<comment type="caution">
    <text evidence="2">The sequence shown here is derived from an EMBL/GenBank/DDBJ whole genome shotgun (WGS) entry which is preliminary data.</text>
</comment>
<feature type="transmembrane region" description="Helical" evidence="1">
    <location>
        <begin position="276"/>
        <end position="294"/>
    </location>
</feature>
<evidence type="ECO:0000313" key="2">
    <source>
        <dbReference type="EMBL" id="SFW59379.1"/>
    </source>
</evidence>
<feature type="transmembrane region" description="Helical" evidence="1">
    <location>
        <begin position="35"/>
        <end position="64"/>
    </location>
</feature>
<accession>A0AA94HTT8</accession>
<dbReference type="RefSeq" id="WP_012624980.1">
    <property type="nucleotide sequence ID" value="NZ_FPIW01000039.1"/>
</dbReference>
<gene>
    <name evidence="2" type="ORF">SAMN02910291_02005</name>
</gene>
<feature type="transmembrane region" description="Helical" evidence="1">
    <location>
        <begin position="334"/>
        <end position="355"/>
    </location>
</feature>
<reference evidence="3" key="1">
    <citation type="submission" date="2016-11" db="EMBL/GenBank/DDBJ databases">
        <authorList>
            <person name="Jaros S."/>
            <person name="Januszkiewicz K."/>
            <person name="Wedrychowicz H."/>
        </authorList>
    </citation>
    <scope>NUCLEOTIDE SEQUENCE [LARGE SCALE GENOMIC DNA]</scope>
    <source>
        <strain evidence="3">DSM 7057</strain>
    </source>
</reference>
<dbReference type="EMBL" id="FPIW01000039">
    <property type="protein sequence ID" value="SFW59379.1"/>
    <property type="molecule type" value="Genomic_DNA"/>
</dbReference>
<proteinExistence type="predicted"/>
<dbReference type="OMA" id="ALGMACN"/>
<feature type="transmembrane region" description="Helical" evidence="1">
    <location>
        <begin position="247"/>
        <end position="270"/>
    </location>
</feature>
<organism evidence="2 3">
    <name type="scientific">Desulfovibrio desulfuricans</name>
    <dbReference type="NCBI Taxonomy" id="876"/>
    <lineage>
        <taxon>Bacteria</taxon>
        <taxon>Pseudomonadati</taxon>
        <taxon>Thermodesulfobacteriota</taxon>
        <taxon>Desulfovibrionia</taxon>
        <taxon>Desulfovibrionales</taxon>
        <taxon>Desulfovibrionaceae</taxon>
        <taxon>Desulfovibrio</taxon>
    </lineage>
</organism>
<dbReference type="Proteomes" id="UP000182680">
    <property type="component" value="Unassembled WGS sequence"/>
</dbReference>
<dbReference type="AlphaFoldDB" id="A0AA94HTT8"/>
<sequence length="365" mass="38157">MEHTVQPSGVSGLGGSEAALEAKTKLTSSFRRRGVFTATMSGVSYGTYTAFMTLAMTMGVWGVWYGGGSGLSDFSVMFLLGALGAAVTDACSAFWAVLIAIGKGKLGDFFRCLRTKPGAILIGVAVIGGPLASTCYVLGLQSAGSIIVPISALCPAIGTILSRILFKQAISARMALGIFICFSASAMIGSTGLAENAPPNLFLGLTFGFLAAFGWGLEGCVGGYATSMIDPEIGITIRQVTSAVTNLCILVPLFALIGGDSAFFMIKTAFTDTAAMPWFLVAGFGAYFAFMLWYKGNAMCGTGLGMSCNGAFSFWGPFFCWLVLGLWFGIDGYALAPLVWIAAVIMVAGIFIIAVNPLDFFRKKG</sequence>